<dbReference type="EMBL" id="LGKP01000022">
    <property type="protein sequence ID" value="KPL86171.1"/>
    <property type="molecule type" value="Genomic_DNA"/>
</dbReference>
<dbReference type="Proteomes" id="UP000050277">
    <property type="component" value="Unassembled WGS sequence"/>
</dbReference>
<gene>
    <name evidence="1" type="ORF">SE18_15055</name>
</gene>
<reference evidence="1 2" key="1">
    <citation type="submission" date="2015-07" db="EMBL/GenBank/DDBJ databases">
        <title>Whole genome sequence of Herpetosiphon geysericola DSM 7119.</title>
        <authorList>
            <person name="Hemp J."/>
            <person name="Ward L.M."/>
            <person name="Pace L.A."/>
            <person name="Fischer W.W."/>
        </authorList>
    </citation>
    <scope>NUCLEOTIDE SEQUENCE [LARGE SCALE GENOMIC DNA]</scope>
    <source>
        <strain evidence="1 2">DSM 7119</strain>
    </source>
</reference>
<dbReference type="AlphaFoldDB" id="A0A0P6XQE3"/>
<evidence type="ECO:0000313" key="1">
    <source>
        <dbReference type="EMBL" id="KPL86171.1"/>
    </source>
</evidence>
<name>A0A0P6XQE3_9CHLR</name>
<sequence>MAQVMLSLTIGREVKEIRKLPFRENQVFKKKLIEVAKKVMPQIGQMGKPPEKDEDGNQSGEALTAYIVSMLESVDGLLEEAFNLIVDYGRLPQSTGDEILDEEIIDAFLCVASAAVPLGKLKVLAAGFSSIG</sequence>
<dbReference type="RefSeq" id="WP_054535278.1">
    <property type="nucleotide sequence ID" value="NZ_LGKP01000022.1"/>
</dbReference>
<accession>A0A0P6XQE3</accession>
<evidence type="ECO:0000313" key="2">
    <source>
        <dbReference type="Proteomes" id="UP000050277"/>
    </source>
</evidence>
<protein>
    <submittedName>
        <fullName evidence="1">Uncharacterized protein</fullName>
    </submittedName>
</protein>
<comment type="caution">
    <text evidence="1">The sequence shown here is derived from an EMBL/GenBank/DDBJ whole genome shotgun (WGS) entry which is preliminary data.</text>
</comment>
<organism evidence="1 2">
    <name type="scientific">Herpetosiphon geysericola</name>
    <dbReference type="NCBI Taxonomy" id="70996"/>
    <lineage>
        <taxon>Bacteria</taxon>
        <taxon>Bacillati</taxon>
        <taxon>Chloroflexota</taxon>
        <taxon>Chloroflexia</taxon>
        <taxon>Herpetosiphonales</taxon>
        <taxon>Herpetosiphonaceae</taxon>
        <taxon>Herpetosiphon</taxon>
    </lineage>
</organism>
<proteinExistence type="predicted"/>
<dbReference type="STRING" id="70996.SE18_15055"/>
<keyword evidence="2" id="KW-1185">Reference proteome</keyword>